<keyword evidence="1" id="KW-0805">Transcription regulation</keyword>
<dbReference type="Proteomes" id="UP001361239">
    <property type="component" value="Unassembled WGS sequence"/>
</dbReference>
<name>A0ABU8RWL2_9SPHN</name>
<dbReference type="InterPro" id="IPR001647">
    <property type="entry name" value="HTH_TetR"/>
</dbReference>
<dbReference type="Pfam" id="PF00440">
    <property type="entry name" value="TetR_N"/>
    <property type="match status" value="1"/>
</dbReference>
<dbReference type="Pfam" id="PF14246">
    <property type="entry name" value="TetR_C_7"/>
    <property type="match status" value="1"/>
</dbReference>
<dbReference type="PANTHER" id="PTHR30055">
    <property type="entry name" value="HTH-TYPE TRANSCRIPTIONAL REGULATOR RUTR"/>
    <property type="match status" value="1"/>
</dbReference>
<dbReference type="InterPro" id="IPR050109">
    <property type="entry name" value="HTH-type_TetR-like_transc_reg"/>
</dbReference>
<reference evidence="6 7" key="1">
    <citation type="submission" date="2024-03" db="EMBL/GenBank/DDBJ databases">
        <authorList>
            <person name="Jo J.-H."/>
        </authorList>
    </citation>
    <scope>NUCLEOTIDE SEQUENCE [LARGE SCALE GENOMIC DNA]</scope>
    <source>
        <strain evidence="6 7">PS1R-30</strain>
    </source>
</reference>
<keyword evidence="7" id="KW-1185">Reference proteome</keyword>
<dbReference type="PROSITE" id="PS50977">
    <property type="entry name" value="HTH_TETR_2"/>
    <property type="match status" value="1"/>
</dbReference>
<keyword evidence="2 4" id="KW-0238">DNA-binding</keyword>
<dbReference type="Gene3D" id="1.10.357.10">
    <property type="entry name" value="Tetracycline Repressor, domain 2"/>
    <property type="match status" value="1"/>
</dbReference>
<evidence type="ECO:0000313" key="7">
    <source>
        <dbReference type="Proteomes" id="UP001361239"/>
    </source>
</evidence>
<gene>
    <name evidence="6" type="ORF">WG901_12485</name>
</gene>
<proteinExistence type="predicted"/>
<accession>A0ABU8RWL2</accession>
<dbReference type="InterPro" id="IPR036271">
    <property type="entry name" value="Tet_transcr_reg_TetR-rel_C_sf"/>
</dbReference>
<sequence length="209" mass="22721">MAVGIRGKGRPKLTETAEIDLAIREATLQAMLEHGEAATMHAIAQAAGLSRKSLYARYPNKQALFVGIIRDALTNAEALQYEGGGSAEERLLHYIEAALAAITRPESQALQHLLRRDHGYISALKTEMLDATRKIFFAPLAALLGEAKAAGELAIDDVEATARATIQLIFAEGLRPDDDRPRGLTHGLRGDYAAFLTRLLTRGLTPRRP</sequence>
<dbReference type="Gene3D" id="1.10.10.60">
    <property type="entry name" value="Homeodomain-like"/>
    <property type="match status" value="1"/>
</dbReference>
<evidence type="ECO:0000259" key="5">
    <source>
        <dbReference type="PROSITE" id="PS50977"/>
    </source>
</evidence>
<dbReference type="InterPro" id="IPR009057">
    <property type="entry name" value="Homeodomain-like_sf"/>
</dbReference>
<dbReference type="SUPFAM" id="SSF48498">
    <property type="entry name" value="Tetracyclin repressor-like, C-terminal domain"/>
    <property type="match status" value="1"/>
</dbReference>
<dbReference type="SUPFAM" id="SSF46689">
    <property type="entry name" value="Homeodomain-like"/>
    <property type="match status" value="1"/>
</dbReference>
<dbReference type="RefSeq" id="WP_339587396.1">
    <property type="nucleotide sequence ID" value="NZ_JBBHJZ010000002.1"/>
</dbReference>
<dbReference type="EMBL" id="JBBHJZ010000002">
    <property type="protein sequence ID" value="MEJ5977458.1"/>
    <property type="molecule type" value="Genomic_DNA"/>
</dbReference>
<protein>
    <submittedName>
        <fullName evidence="6">TetR/AcrR family transcriptional regulator</fullName>
    </submittedName>
</protein>
<keyword evidence="3" id="KW-0804">Transcription</keyword>
<evidence type="ECO:0000256" key="3">
    <source>
        <dbReference type="ARBA" id="ARBA00023163"/>
    </source>
</evidence>
<dbReference type="PANTHER" id="PTHR30055:SF234">
    <property type="entry name" value="HTH-TYPE TRANSCRIPTIONAL REGULATOR BETI"/>
    <property type="match status" value="1"/>
</dbReference>
<feature type="DNA-binding region" description="H-T-H motif" evidence="4">
    <location>
        <begin position="39"/>
        <end position="58"/>
    </location>
</feature>
<comment type="caution">
    <text evidence="6">The sequence shown here is derived from an EMBL/GenBank/DDBJ whole genome shotgun (WGS) entry which is preliminary data.</text>
</comment>
<dbReference type="InterPro" id="IPR039536">
    <property type="entry name" value="TetR_C_Proteobacteria"/>
</dbReference>
<evidence type="ECO:0000313" key="6">
    <source>
        <dbReference type="EMBL" id="MEJ5977458.1"/>
    </source>
</evidence>
<evidence type="ECO:0000256" key="4">
    <source>
        <dbReference type="PROSITE-ProRule" id="PRU00335"/>
    </source>
</evidence>
<evidence type="ECO:0000256" key="2">
    <source>
        <dbReference type="ARBA" id="ARBA00023125"/>
    </source>
</evidence>
<evidence type="ECO:0000256" key="1">
    <source>
        <dbReference type="ARBA" id="ARBA00023015"/>
    </source>
</evidence>
<organism evidence="6 7">
    <name type="scientific">Novosphingobium anseongense</name>
    <dbReference type="NCBI Taxonomy" id="3133436"/>
    <lineage>
        <taxon>Bacteria</taxon>
        <taxon>Pseudomonadati</taxon>
        <taxon>Pseudomonadota</taxon>
        <taxon>Alphaproteobacteria</taxon>
        <taxon>Sphingomonadales</taxon>
        <taxon>Sphingomonadaceae</taxon>
        <taxon>Novosphingobium</taxon>
    </lineage>
</organism>
<feature type="domain" description="HTH tetR-type" evidence="5">
    <location>
        <begin position="17"/>
        <end position="76"/>
    </location>
</feature>